<feature type="binding site" evidence="10">
    <location>
        <position position="169"/>
    </location>
    <ligand>
        <name>Mg(2+)</name>
        <dbReference type="ChEBI" id="CHEBI:18420"/>
        <note>catalytic</note>
    </ligand>
</feature>
<keyword evidence="3 10" id="KW-0963">Cytoplasm</keyword>
<comment type="function">
    <text evidence="2 10">Catalyzes the phosphorylation of D-fructose 6-phosphate, the first committing step of glycolysis. Uses inorganic phosphate (PPi) as phosphoryl donor instead of ATP like common ATP-dependent phosphofructokinases (ATP-PFKs), which renders the reaction reversible, and can thus function both in glycolysis and gluconeogenesis. Consistently, PPi-PFK can replace the enzymes of both the forward (ATP-PFK) and reverse (fructose-bisphosphatase (FBPase)) reactions.</text>
</comment>
<feature type="active site" description="Proton acceptor" evidence="10">
    <location>
        <position position="199"/>
    </location>
</feature>
<evidence type="ECO:0000259" key="11">
    <source>
        <dbReference type="Pfam" id="PF00365"/>
    </source>
</evidence>
<dbReference type="InterPro" id="IPR000023">
    <property type="entry name" value="Phosphofructokinase_dom"/>
</dbReference>
<comment type="caution">
    <text evidence="10">Lacks conserved residue(s) required for the propagation of feature annotation.</text>
</comment>
<dbReference type="UniPathway" id="UPA00109">
    <property type="reaction ID" value="UER00182"/>
</dbReference>
<feature type="site" description="Important for catalytic activity; stabilizes the transition state when the phosphoryl donor is PPi" evidence="10">
    <location>
        <position position="196"/>
    </location>
</feature>
<dbReference type="AlphaFoldDB" id="A0A090CYI0"/>
<evidence type="ECO:0000256" key="1">
    <source>
        <dbReference type="ARBA" id="ARBA00001946"/>
    </source>
</evidence>
<feature type="binding site" description="in other chain" evidence="10">
    <location>
        <begin position="244"/>
        <end position="246"/>
    </location>
    <ligand>
        <name>substrate</name>
        <note>ligand shared between dimeric partners</note>
    </ligand>
</feature>
<comment type="similarity">
    <text evidence="10">Belongs to the phosphofructokinase type A (PFKA) family. PPi-dependent PFK group II subfamily. Clade 'Long' sub-subfamily.</text>
</comment>
<dbReference type="GO" id="GO:0005524">
    <property type="term" value="F:ATP binding"/>
    <property type="evidence" value="ECO:0007669"/>
    <property type="project" value="InterPro"/>
</dbReference>
<dbReference type="InterPro" id="IPR035966">
    <property type="entry name" value="PKF_sf"/>
</dbReference>
<dbReference type="InterPro" id="IPR011183">
    <property type="entry name" value="PfpB_PPi_PFK"/>
</dbReference>
<feature type="site" description="Important for catalytic activity and substrate specificity; stabilizes the transition state when the phosphoryl donor is PPi; prevents ATP from binding by mimicking the alpha-phosphate group of ATP" evidence="10">
    <location>
        <position position="170"/>
    </location>
</feature>
<keyword evidence="5 10" id="KW-0479">Metal-binding</keyword>
<dbReference type="PANTHER" id="PTHR43650:SF1">
    <property type="entry name" value="PYROPHOSPHATE--FRUCTOSE 6-PHOSPHATE 1-PHOSPHOTRANSFERASE SUBUNIT BETA 2"/>
    <property type="match status" value="1"/>
</dbReference>
<evidence type="ECO:0000256" key="4">
    <source>
        <dbReference type="ARBA" id="ARBA00022679"/>
    </source>
</evidence>
<feature type="binding site" evidence="10">
    <location>
        <begin position="236"/>
        <end position="237"/>
    </location>
    <ligand>
        <name>substrate</name>
        <note>ligand shared between dimeric partners</note>
    </ligand>
</feature>
<gene>
    <name evidence="12" type="primary">pfkA</name>
    <name evidence="10" type="synonym">pfp</name>
    <name evidence="12" type="ORF">CSEC_0788</name>
</gene>
<comment type="pathway">
    <text evidence="10">Carbohydrate degradation; glycolysis; D-glyceraldehyde 3-phosphate and glycerone phosphate from D-glucose: step 3/4.</text>
</comment>
<evidence type="ECO:0000313" key="12">
    <source>
        <dbReference type="EMBL" id="CDR33617.1"/>
    </source>
</evidence>
<dbReference type="GO" id="GO:0047334">
    <property type="term" value="F:diphosphate-fructose-6-phosphate 1-phosphotransferase activity"/>
    <property type="evidence" value="ECO:0007669"/>
    <property type="project" value="UniProtKB-EC"/>
</dbReference>
<evidence type="ECO:0000256" key="5">
    <source>
        <dbReference type="ARBA" id="ARBA00022723"/>
    </source>
</evidence>
<feature type="binding site" description="in other chain" evidence="10">
    <location>
        <begin position="197"/>
        <end position="199"/>
    </location>
    <ligand>
        <name>substrate</name>
        <note>ligand shared between dimeric partners</note>
    </ligand>
</feature>
<feature type="binding site" evidence="10">
    <location>
        <position position="75"/>
    </location>
    <ligand>
        <name>diphosphate</name>
        <dbReference type="ChEBI" id="CHEBI:33019"/>
    </ligand>
</feature>
<keyword evidence="8 10" id="KW-0324">Glycolysis</keyword>
<organism evidence="12 13">
    <name type="scientific">Candidatus Criblamydia sequanensis CRIB-18</name>
    <dbReference type="NCBI Taxonomy" id="1437425"/>
    <lineage>
        <taxon>Bacteria</taxon>
        <taxon>Pseudomonadati</taxon>
        <taxon>Chlamydiota</taxon>
        <taxon>Chlamydiia</taxon>
        <taxon>Parachlamydiales</taxon>
        <taxon>Candidatus Criblamydiaceae</taxon>
        <taxon>Candidatus Criblamydia</taxon>
    </lineage>
</organism>
<dbReference type="GO" id="GO:0006002">
    <property type="term" value="P:fructose 6-phosphate metabolic process"/>
    <property type="evidence" value="ECO:0007669"/>
    <property type="project" value="InterPro"/>
</dbReference>
<proteinExistence type="inferred from homology"/>
<comment type="activity regulation">
    <text evidence="10">Non-allosteric.</text>
</comment>
<dbReference type="GO" id="GO:0003872">
    <property type="term" value="F:6-phosphofructokinase activity"/>
    <property type="evidence" value="ECO:0007669"/>
    <property type="project" value="UniProtKB-UniRule"/>
</dbReference>
<sequence>MYTFESLRLQYKPKIPNQLKHLLGLQAKPVYCPEKIPTELKTLFPKSYNFPLIEFEFTDVKKKFPLKVGVVFSGGPAPGGNNVLAGIFDAIKKFQPNSQLIGFLDGPDGLLKRKTRNIFQEDIAQIKNLGGFDFLSTGRGKIETIEQKEVALKIVEDLSLDGLIIIGGDDSNTNAAALAEFFLEKGCKTKVIGVPKTIDGDLKNQYIEISFGFDTASKTYAHTIGSLLKDALSQKKYYFFVKLMGRSASHIALECALATHPTYTLISEEIKEEKQNLRDVVVLLSDIICHRAKENKNYGLFLIPEGSIEFFNDVQTLIREINNYPKENLTQVIKNHLSKEAKTLFEDLPQEIQKQFLLERDPHGNVQVTKIETERLILELVQKELKKRKEEGSYQGSFSPQAIFLGYEGRSAMPSNFDANYCYALGLTAALLIKHGLTGYMAGITHLNEPVEAWTPIGLPLISMMGFENRQGKEKAVIKKALVDLKGAAFDLYKEWRLKWAYEDHFQFPPPIQFFGPHEFSDQLPLTLKLDAMKTNEYRYVM</sequence>
<protein>
    <recommendedName>
        <fullName evidence="10">Pyrophosphate--fructose 6-phosphate 1-phosphotransferase</fullName>
        <ecNumber evidence="10">2.7.1.90</ecNumber>
    </recommendedName>
    <alternativeName>
        <fullName evidence="10">6-phosphofructokinase, pyrophosphate dependent</fullName>
    </alternativeName>
    <alternativeName>
        <fullName evidence="10">PPi-dependent phosphofructokinase</fullName>
        <shortName evidence="10">PPi-PFK</shortName>
    </alternativeName>
    <alternativeName>
        <fullName evidence="10">Pyrophosphate-dependent 6-phosphofructose-1-kinase</fullName>
    </alternativeName>
</protein>
<dbReference type="PRINTS" id="PR00476">
    <property type="entry name" value="PHFRCTKINASE"/>
</dbReference>
<dbReference type="PANTHER" id="PTHR43650">
    <property type="entry name" value="PYROPHOSPHATE--FRUCTOSE 6-PHOSPHATE 1-PHOSPHOTRANSFERASE"/>
    <property type="match status" value="1"/>
</dbReference>
<accession>A0A090CYI0</accession>
<dbReference type="InterPro" id="IPR022953">
    <property type="entry name" value="ATP_PFK"/>
</dbReference>
<dbReference type="EMBL" id="CCEJ010000003">
    <property type="protein sequence ID" value="CDR33617.1"/>
    <property type="molecule type" value="Genomic_DNA"/>
</dbReference>
<dbReference type="RefSeq" id="WP_053331750.1">
    <property type="nucleotide sequence ID" value="NZ_CCEJ010000003.1"/>
</dbReference>
<dbReference type="OrthoDB" id="9802503at2"/>
<reference evidence="12" key="1">
    <citation type="submission" date="2013-12" db="EMBL/GenBank/DDBJ databases">
        <authorList>
            <person name="Linke B."/>
        </authorList>
    </citation>
    <scope>NUCLEOTIDE SEQUENCE [LARGE SCALE GENOMIC DNA]</scope>
    <source>
        <strain evidence="12">CRIB-18</strain>
    </source>
</reference>
<keyword evidence="7 10" id="KW-0460">Magnesium</keyword>
<feature type="binding site" description="in other chain" evidence="10">
    <location>
        <position position="305"/>
    </location>
    <ligand>
        <name>substrate</name>
        <note>ligand shared between dimeric partners</note>
    </ligand>
</feature>
<dbReference type="eggNOG" id="COG0205">
    <property type="taxonomic scope" value="Bacteria"/>
</dbReference>
<dbReference type="Gene3D" id="3.40.50.450">
    <property type="match status" value="1"/>
</dbReference>
<reference evidence="12" key="2">
    <citation type="submission" date="2014-09" db="EMBL/GenBank/DDBJ databases">
        <title>Criblamydia sequanensis harbors a mega-plasmid encoding arsenite resistance.</title>
        <authorList>
            <person name="Bertelli C."/>
            <person name="Goesmann A."/>
            <person name="Greub G."/>
        </authorList>
    </citation>
    <scope>NUCLEOTIDE SEQUENCE [LARGE SCALE GENOMIC DNA]</scope>
    <source>
        <strain evidence="12">CRIB-18</strain>
    </source>
</reference>
<dbReference type="NCBIfam" id="TIGR02477">
    <property type="entry name" value="PFKA_PPi"/>
    <property type="match status" value="1"/>
</dbReference>
<evidence type="ECO:0000256" key="9">
    <source>
        <dbReference type="ARBA" id="ARBA00048072"/>
    </source>
</evidence>
<name>A0A090CYI0_9BACT</name>
<dbReference type="Gene3D" id="1.10.10.480">
    <property type="entry name" value="Phosphofructokinase, domain 3"/>
    <property type="match status" value="1"/>
</dbReference>
<dbReference type="HAMAP" id="MF_01980">
    <property type="entry name" value="Phosphofructokinase_II_Long"/>
    <property type="match status" value="1"/>
</dbReference>
<comment type="catalytic activity">
    <reaction evidence="9 10">
        <text>beta-D-fructose 6-phosphate + diphosphate = beta-D-fructose 1,6-bisphosphate + phosphate + H(+)</text>
        <dbReference type="Rhea" id="RHEA:13613"/>
        <dbReference type="ChEBI" id="CHEBI:15378"/>
        <dbReference type="ChEBI" id="CHEBI:32966"/>
        <dbReference type="ChEBI" id="CHEBI:33019"/>
        <dbReference type="ChEBI" id="CHEBI:43474"/>
        <dbReference type="ChEBI" id="CHEBI:57634"/>
        <dbReference type="EC" id="2.7.1.90"/>
    </reaction>
</comment>
<evidence type="ECO:0000313" key="13">
    <source>
        <dbReference type="Proteomes" id="UP000031552"/>
    </source>
</evidence>
<comment type="caution">
    <text evidence="12">The sequence shown here is derived from an EMBL/GenBank/DDBJ whole genome shotgun (WGS) entry which is preliminary data.</text>
</comment>
<dbReference type="GO" id="GO:0046872">
    <property type="term" value="F:metal ion binding"/>
    <property type="evidence" value="ECO:0007669"/>
    <property type="project" value="UniProtKB-KW"/>
</dbReference>
<evidence type="ECO:0000256" key="8">
    <source>
        <dbReference type="ARBA" id="ARBA00023152"/>
    </source>
</evidence>
<keyword evidence="13" id="KW-1185">Reference proteome</keyword>
<evidence type="ECO:0000256" key="10">
    <source>
        <dbReference type="HAMAP-Rule" id="MF_01980"/>
    </source>
</evidence>
<feature type="binding site" description="in other chain" evidence="10">
    <location>
        <begin position="407"/>
        <end position="410"/>
    </location>
    <ligand>
        <name>substrate</name>
        <note>ligand shared between dimeric partners</note>
    </ligand>
</feature>
<dbReference type="Pfam" id="PF00365">
    <property type="entry name" value="PFK"/>
    <property type="match status" value="1"/>
</dbReference>
<keyword evidence="6 10" id="KW-0418">Kinase</keyword>
<evidence type="ECO:0000256" key="7">
    <source>
        <dbReference type="ARBA" id="ARBA00022842"/>
    </source>
</evidence>
<keyword evidence="4 10" id="KW-0808">Transferase</keyword>
<dbReference type="Gene3D" id="3.40.50.460">
    <property type="entry name" value="Phosphofructokinase domain"/>
    <property type="match status" value="1"/>
</dbReference>
<comment type="cofactor">
    <cofactor evidence="1 10">
        <name>Mg(2+)</name>
        <dbReference type="ChEBI" id="CHEBI:18420"/>
    </cofactor>
</comment>
<dbReference type="GO" id="GO:0005829">
    <property type="term" value="C:cytosol"/>
    <property type="evidence" value="ECO:0007669"/>
    <property type="project" value="TreeGrafter"/>
</dbReference>
<dbReference type="NCBIfam" id="NF005482">
    <property type="entry name" value="PRK07085.1"/>
    <property type="match status" value="1"/>
</dbReference>
<dbReference type="GO" id="GO:0009749">
    <property type="term" value="P:response to glucose"/>
    <property type="evidence" value="ECO:0007669"/>
    <property type="project" value="TreeGrafter"/>
</dbReference>
<dbReference type="SUPFAM" id="SSF53784">
    <property type="entry name" value="Phosphofructokinase"/>
    <property type="match status" value="1"/>
</dbReference>
<comment type="subunit">
    <text evidence="10">Homodimer.</text>
</comment>
<dbReference type="EC" id="2.7.1.90" evidence="10"/>
<evidence type="ECO:0000256" key="2">
    <source>
        <dbReference type="ARBA" id="ARBA00003138"/>
    </source>
</evidence>
<feature type="domain" description="Phosphofructokinase" evidence="11">
    <location>
        <begin position="67"/>
        <end position="430"/>
    </location>
</feature>
<evidence type="ECO:0000256" key="3">
    <source>
        <dbReference type="ARBA" id="ARBA00022490"/>
    </source>
</evidence>
<comment type="subcellular location">
    <subcellularLocation>
        <location evidence="10">Cytoplasm</location>
    </subcellularLocation>
</comment>
<dbReference type="STRING" id="1437425.CSEC_0788"/>
<evidence type="ECO:0000256" key="6">
    <source>
        <dbReference type="ARBA" id="ARBA00022777"/>
    </source>
</evidence>
<dbReference type="Proteomes" id="UP000031552">
    <property type="component" value="Unassembled WGS sequence"/>
</dbReference>